<organism evidence="3">
    <name type="scientific">Ananas comosus var. bracteatus</name>
    <name type="common">red pineapple</name>
    <dbReference type="NCBI Taxonomy" id="296719"/>
    <lineage>
        <taxon>Eukaryota</taxon>
        <taxon>Viridiplantae</taxon>
        <taxon>Streptophyta</taxon>
        <taxon>Embryophyta</taxon>
        <taxon>Tracheophyta</taxon>
        <taxon>Spermatophyta</taxon>
        <taxon>Magnoliopsida</taxon>
        <taxon>Liliopsida</taxon>
        <taxon>Poales</taxon>
        <taxon>Bromeliaceae</taxon>
        <taxon>Bromelioideae</taxon>
        <taxon>Ananas</taxon>
    </lineage>
</organism>
<evidence type="ECO:0000313" key="3">
    <source>
        <dbReference type="EMBL" id="CAD1838646.1"/>
    </source>
</evidence>
<gene>
    <name evidence="3" type="ORF">CB5_LOCUS21857</name>
</gene>
<dbReference type="Pfam" id="PF12776">
    <property type="entry name" value="Myb_DNA-bind_3"/>
    <property type="match status" value="1"/>
</dbReference>
<dbReference type="AlphaFoldDB" id="A0A6V7Q713"/>
<dbReference type="InterPro" id="IPR024752">
    <property type="entry name" value="Myb/SANT-like_dom"/>
</dbReference>
<evidence type="ECO:0000256" key="1">
    <source>
        <dbReference type="SAM" id="MobiDB-lite"/>
    </source>
</evidence>
<accession>A0A6V7Q713</accession>
<feature type="domain" description="Myb/SANT-like" evidence="2">
    <location>
        <begin position="19"/>
        <end position="104"/>
    </location>
</feature>
<proteinExistence type="predicted"/>
<name>A0A6V7Q713_ANACO</name>
<evidence type="ECO:0000259" key="2">
    <source>
        <dbReference type="Pfam" id="PF12776"/>
    </source>
</evidence>
<sequence length="254" mass="28992">MSIQQNFEANEKQGTKNFKWTNEMSDFLIEFLVHQASIGMKVDKSFKRPAFVAAARAMSSKFQVSCNWTKVENRLRTFKTKWSRITQLKSLNGASWDPVSKTISLGEGSYQDFIRAHPKDICYLNCPIQHYDELVIICGDDQATGEFASDDPNNINLDEEDNNDDVTKSGIGTTSKAKKQKHSDSEFLLLVEKIGELADSMKDAKIMHEKEIWSSIKSCNIPEHVGIAAYEYFLRNKIAGKFFVVRSPEMRVEW</sequence>
<dbReference type="EMBL" id="LR862133">
    <property type="protein sequence ID" value="CAD1838646.1"/>
    <property type="molecule type" value="Genomic_DNA"/>
</dbReference>
<dbReference type="PANTHER" id="PTHR46929">
    <property type="entry name" value="EXPRESSED PROTEIN"/>
    <property type="match status" value="1"/>
</dbReference>
<protein>
    <recommendedName>
        <fullName evidence="2">Myb/SANT-like domain-containing protein</fullName>
    </recommendedName>
</protein>
<dbReference type="PANTHER" id="PTHR46929:SF23">
    <property type="entry name" value="L10-INTERACTING MYB DOMAIN-CONTAINING PROTEIN-LIKE"/>
    <property type="match status" value="1"/>
</dbReference>
<feature type="region of interest" description="Disordered" evidence="1">
    <location>
        <begin position="154"/>
        <end position="176"/>
    </location>
</feature>
<reference evidence="3" key="1">
    <citation type="submission" date="2020-07" db="EMBL/GenBank/DDBJ databases">
        <authorList>
            <person name="Lin J."/>
        </authorList>
    </citation>
    <scope>NUCLEOTIDE SEQUENCE</scope>
</reference>